<proteinExistence type="inferred from homology"/>
<keyword evidence="7 9" id="KW-0234">DNA repair</keyword>
<evidence type="ECO:0000256" key="1">
    <source>
        <dbReference type="ARBA" id="ARBA00003618"/>
    </source>
</evidence>
<feature type="coiled-coil region" evidence="10">
    <location>
        <begin position="269"/>
        <end position="303"/>
    </location>
</feature>
<dbReference type="AlphaFoldDB" id="A0A2A4YQM8"/>
<sequence>MLDSLSIHNIVLIDKLNIEFKDGLSALTGETGAGKSILLDSLGLALGSRGDASLVRHGVEKGQVTASFNLPASHISFRFLDENDISHDGEMILKRVQNADGRSKAFVNDQVVSTRLLKQLGELLIEIHGQHDNRALADTSTYLSLLDAFAGLTEEAKTIRKLWDVWQDAKTKVATHEENLRKAQADEDYTRHVLAELEQLKPSSEEEQALADERSILQASEKVSSDVQGAKKLLHKDGGVEKRIYSAMSALERNDANIEALVKPSVEALDRALIELQLAGEEIAELERNLEFDPARLDDVEERLFALRGAARKHGVMVDELPALLEKFRNMIASLEGDQARADELYKAMNVAKADYQQKAKIQSQKRQSAAKVLEKSVTSELPPLKLERARFYCKVKNLGVNGAMRSGFDAVSFEVMTNPGTASGPLMKVASGGELARIMLSLKVSLAEKGSAPTLVFDEIDTGVGGAVAEAIGTRLARLGDKVQVITVTHSPQVAASADRQFVISKSEQSKNRMVTNVQLLSDAQRHEEIARMLAGAVVTNEARAAAQKLLNV</sequence>
<dbReference type="PANTHER" id="PTHR11059">
    <property type="entry name" value="DNA REPAIR PROTEIN RECN"/>
    <property type="match status" value="1"/>
</dbReference>
<dbReference type="SUPFAM" id="SSF52540">
    <property type="entry name" value="P-loop containing nucleoside triphosphate hydrolases"/>
    <property type="match status" value="1"/>
</dbReference>
<dbReference type="Pfam" id="PF02463">
    <property type="entry name" value="SMC_N"/>
    <property type="match status" value="1"/>
</dbReference>
<evidence type="ECO:0000256" key="5">
    <source>
        <dbReference type="ARBA" id="ARBA00022763"/>
    </source>
</evidence>
<dbReference type="GO" id="GO:0009432">
    <property type="term" value="P:SOS response"/>
    <property type="evidence" value="ECO:0007669"/>
    <property type="project" value="TreeGrafter"/>
</dbReference>
<dbReference type="FunFam" id="3.40.50.300:FF:000356">
    <property type="entry name" value="DNA repair protein RecN"/>
    <property type="match status" value="1"/>
</dbReference>
<dbReference type="InterPro" id="IPR004604">
    <property type="entry name" value="DNA_recomb/repair_RecN"/>
</dbReference>
<keyword evidence="10" id="KW-0175">Coiled coil</keyword>
<dbReference type="PIRSF" id="PIRSF003128">
    <property type="entry name" value="RecN"/>
    <property type="match status" value="1"/>
</dbReference>
<organism evidence="12">
    <name type="scientific">OCS116 cluster bacterium</name>
    <dbReference type="NCBI Taxonomy" id="2030921"/>
    <lineage>
        <taxon>Bacteria</taxon>
        <taxon>Pseudomonadati</taxon>
        <taxon>Pseudomonadota</taxon>
        <taxon>Alphaproteobacteria</taxon>
        <taxon>OCS116 cluster</taxon>
    </lineage>
</organism>
<dbReference type="PANTHER" id="PTHR11059:SF0">
    <property type="entry name" value="DNA REPAIR PROTEIN RECN"/>
    <property type="match status" value="1"/>
</dbReference>
<evidence type="ECO:0000256" key="3">
    <source>
        <dbReference type="ARBA" id="ARBA00021315"/>
    </source>
</evidence>
<evidence type="ECO:0000256" key="10">
    <source>
        <dbReference type="SAM" id="Coils"/>
    </source>
</evidence>
<keyword evidence="6" id="KW-0067">ATP-binding</keyword>
<dbReference type="FunFam" id="3.40.50.300:FF:000319">
    <property type="entry name" value="DNA repair protein RecN"/>
    <property type="match status" value="1"/>
</dbReference>
<dbReference type="GO" id="GO:0005524">
    <property type="term" value="F:ATP binding"/>
    <property type="evidence" value="ECO:0007669"/>
    <property type="project" value="UniProtKB-KW"/>
</dbReference>
<evidence type="ECO:0000256" key="8">
    <source>
        <dbReference type="ARBA" id="ARBA00033408"/>
    </source>
</evidence>
<reference key="1">
    <citation type="submission" date="2017-08" db="EMBL/GenBank/DDBJ databases">
        <title>A dynamic microbial community with high functional redundancy inhabits the cold, oxic subseafloor aquifer.</title>
        <authorList>
            <person name="Tully B.J."/>
            <person name="Wheat C.G."/>
            <person name="Glazer B.T."/>
            <person name="Huber J.A."/>
        </authorList>
    </citation>
    <scope>NUCLEOTIDE SEQUENCE [LARGE SCALE GENOMIC DNA]</scope>
</reference>
<evidence type="ECO:0000259" key="11">
    <source>
        <dbReference type="Pfam" id="PF02463"/>
    </source>
</evidence>
<dbReference type="GO" id="GO:0006281">
    <property type="term" value="P:DNA repair"/>
    <property type="evidence" value="ECO:0007669"/>
    <property type="project" value="UniProtKB-KW"/>
</dbReference>
<name>A0A2A4YQM8_9PROT</name>
<reference evidence="12" key="2">
    <citation type="journal article" date="2018" name="ISME J.">
        <title>A dynamic microbial community with high functional redundancy inhabits the cold, oxic subseafloor aquifer.</title>
        <authorList>
            <person name="Tully B.J."/>
            <person name="Wheat C.G."/>
            <person name="Glazer B.T."/>
            <person name="Huber J.A."/>
        </authorList>
    </citation>
    <scope>NUCLEOTIDE SEQUENCE</scope>
    <source>
        <strain evidence="12">NORP83</strain>
    </source>
</reference>
<evidence type="ECO:0000256" key="2">
    <source>
        <dbReference type="ARBA" id="ARBA00009441"/>
    </source>
</evidence>
<dbReference type="CDD" id="cd03241">
    <property type="entry name" value="ABC_RecN"/>
    <property type="match status" value="2"/>
</dbReference>
<comment type="function">
    <text evidence="1 9">May be involved in recombinational repair of damaged DNA.</text>
</comment>
<dbReference type="Gene3D" id="3.40.50.300">
    <property type="entry name" value="P-loop containing nucleotide triphosphate hydrolases"/>
    <property type="match status" value="2"/>
</dbReference>
<dbReference type="InterPro" id="IPR027417">
    <property type="entry name" value="P-loop_NTPase"/>
</dbReference>
<evidence type="ECO:0000256" key="4">
    <source>
        <dbReference type="ARBA" id="ARBA00022741"/>
    </source>
</evidence>
<accession>A0A2A4YQM8</accession>
<dbReference type="EMBL" id="NVUS01000033">
    <property type="protein sequence ID" value="PCI97158.1"/>
    <property type="molecule type" value="Genomic_DNA"/>
</dbReference>
<dbReference type="GO" id="GO:0043590">
    <property type="term" value="C:bacterial nucleoid"/>
    <property type="evidence" value="ECO:0007669"/>
    <property type="project" value="TreeGrafter"/>
</dbReference>
<dbReference type="InterPro" id="IPR003395">
    <property type="entry name" value="RecF/RecN/SMC_N"/>
</dbReference>
<gene>
    <name evidence="12" type="primary">recN</name>
    <name evidence="12" type="ORF">COB13_16380</name>
</gene>
<evidence type="ECO:0000256" key="9">
    <source>
        <dbReference type="PIRNR" id="PIRNR003128"/>
    </source>
</evidence>
<keyword evidence="4" id="KW-0547">Nucleotide-binding</keyword>
<dbReference type="GO" id="GO:0006310">
    <property type="term" value="P:DNA recombination"/>
    <property type="evidence" value="ECO:0007669"/>
    <property type="project" value="InterPro"/>
</dbReference>
<keyword evidence="5 9" id="KW-0227">DNA damage</keyword>
<evidence type="ECO:0000256" key="7">
    <source>
        <dbReference type="ARBA" id="ARBA00023204"/>
    </source>
</evidence>
<protein>
    <recommendedName>
        <fullName evidence="3 9">DNA repair protein RecN</fullName>
    </recommendedName>
    <alternativeName>
        <fullName evidence="8 9">Recombination protein N</fullName>
    </alternativeName>
</protein>
<comment type="similarity">
    <text evidence="2 9">Belongs to the RecN family.</text>
</comment>
<feature type="domain" description="RecF/RecN/SMC N-terminal" evidence="11">
    <location>
        <begin position="12"/>
        <end position="511"/>
    </location>
</feature>
<dbReference type="NCBIfam" id="TIGR00634">
    <property type="entry name" value="recN"/>
    <property type="match status" value="1"/>
</dbReference>
<comment type="caution">
    <text evidence="12">The sequence shown here is derived from an EMBL/GenBank/DDBJ whole genome shotgun (WGS) entry which is preliminary data.</text>
</comment>
<evidence type="ECO:0000256" key="6">
    <source>
        <dbReference type="ARBA" id="ARBA00022840"/>
    </source>
</evidence>
<evidence type="ECO:0000313" key="12">
    <source>
        <dbReference type="EMBL" id="PCI97158.1"/>
    </source>
</evidence>